<keyword evidence="2" id="KW-0503">Monooxygenase</keyword>
<accession>A0A974XNE8</accession>
<protein>
    <submittedName>
        <fullName evidence="2">Antibiotic biosynthesis monooxygenase</fullName>
    </submittedName>
</protein>
<dbReference type="PANTHER" id="PTHR37811">
    <property type="entry name" value="BLL5343 PROTEIN"/>
    <property type="match status" value="1"/>
</dbReference>
<reference evidence="2 3" key="1">
    <citation type="submission" date="2021-03" db="EMBL/GenBank/DDBJ databases">
        <title>Novel species identification of genus Shewanella.</title>
        <authorList>
            <person name="Liu G."/>
            <person name="Zhang Q."/>
        </authorList>
    </citation>
    <scope>NUCLEOTIDE SEQUENCE [LARGE SCALE GENOMIC DNA]</scope>
    <source>
        <strain evidence="2 3">FJAT-53726</strain>
    </source>
</reference>
<proteinExistence type="predicted"/>
<dbReference type="GO" id="GO:0004497">
    <property type="term" value="F:monooxygenase activity"/>
    <property type="evidence" value="ECO:0007669"/>
    <property type="project" value="UniProtKB-KW"/>
</dbReference>
<dbReference type="InterPro" id="IPR052936">
    <property type="entry name" value="Jasmonate_Hydroxylase-like"/>
</dbReference>
<dbReference type="Proteomes" id="UP000663281">
    <property type="component" value="Chromosome"/>
</dbReference>
<dbReference type="EMBL" id="CP071504">
    <property type="protein sequence ID" value="QSX30443.1"/>
    <property type="molecule type" value="Genomic_DNA"/>
</dbReference>
<dbReference type="PANTHER" id="PTHR37811:SF2">
    <property type="entry name" value="ABM DOMAIN-CONTAINING PROTEIN"/>
    <property type="match status" value="1"/>
</dbReference>
<gene>
    <name evidence="2" type="ORF">JYB88_01940</name>
</gene>
<evidence type="ECO:0000259" key="1">
    <source>
        <dbReference type="PROSITE" id="PS51725"/>
    </source>
</evidence>
<dbReference type="Pfam" id="PF03992">
    <property type="entry name" value="ABM"/>
    <property type="match status" value="1"/>
</dbReference>
<dbReference type="PROSITE" id="PS51725">
    <property type="entry name" value="ABM"/>
    <property type="match status" value="1"/>
</dbReference>
<keyword evidence="3" id="KW-1185">Reference proteome</keyword>
<evidence type="ECO:0000313" key="3">
    <source>
        <dbReference type="Proteomes" id="UP000663281"/>
    </source>
</evidence>
<name>A0A974XNE8_9GAMM</name>
<sequence length="106" mass="11969">MIAVIFEVIPTPEGKAEYLHVAEEMRKHLEGRKGLISIERFQSLTDEGKVLSLSFWEDLASITQWRNQMAHSIAAEAGIVPCLFESYRIRVAEVLQDHSETVAVAE</sequence>
<keyword evidence="2" id="KW-0560">Oxidoreductase</keyword>
<feature type="domain" description="ABM" evidence="1">
    <location>
        <begin position="2"/>
        <end position="91"/>
    </location>
</feature>
<dbReference type="InterPro" id="IPR011008">
    <property type="entry name" value="Dimeric_a/b-barrel"/>
</dbReference>
<dbReference type="KEGG" id="scyp:JYB88_01940"/>
<dbReference type="InterPro" id="IPR007138">
    <property type="entry name" value="ABM_dom"/>
</dbReference>
<dbReference type="Gene3D" id="3.30.70.100">
    <property type="match status" value="1"/>
</dbReference>
<dbReference type="RefSeq" id="WP_207325291.1">
    <property type="nucleotide sequence ID" value="NZ_CP071504.1"/>
</dbReference>
<dbReference type="AlphaFoldDB" id="A0A974XNE8"/>
<dbReference type="SUPFAM" id="SSF54909">
    <property type="entry name" value="Dimeric alpha+beta barrel"/>
    <property type="match status" value="1"/>
</dbReference>
<evidence type="ECO:0000313" key="2">
    <source>
        <dbReference type="EMBL" id="QSX30443.1"/>
    </source>
</evidence>
<organism evidence="2 3">
    <name type="scientific">Shewanella cyperi</name>
    <dbReference type="NCBI Taxonomy" id="2814292"/>
    <lineage>
        <taxon>Bacteria</taxon>
        <taxon>Pseudomonadati</taxon>
        <taxon>Pseudomonadota</taxon>
        <taxon>Gammaproteobacteria</taxon>
        <taxon>Alteromonadales</taxon>
        <taxon>Shewanellaceae</taxon>
        <taxon>Shewanella</taxon>
    </lineage>
</organism>